<gene>
    <name evidence="4" type="ORF">O181_059287</name>
</gene>
<keyword evidence="1" id="KW-0175">Coiled coil</keyword>
<feature type="region of interest" description="Disordered" evidence="2">
    <location>
        <begin position="373"/>
        <end position="450"/>
    </location>
</feature>
<feature type="compositionally biased region" description="Low complexity" evidence="2">
    <location>
        <begin position="63"/>
        <end position="72"/>
    </location>
</feature>
<evidence type="ECO:0000256" key="2">
    <source>
        <dbReference type="SAM" id="MobiDB-lite"/>
    </source>
</evidence>
<dbReference type="Gene3D" id="2.60.200.20">
    <property type="match status" value="1"/>
</dbReference>
<dbReference type="PROSITE" id="PS50006">
    <property type="entry name" value="FHA_DOMAIN"/>
    <property type="match status" value="1"/>
</dbReference>
<evidence type="ECO:0000313" key="5">
    <source>
        <dbReference type="Proteomes" id="UP000765509"/>
    </source>
</evidence>
<keyword evidence="5" id="KW-1185">Reference proteome</keyword>
<dbReference type="OrthoDB" id="21470at2759"/>
<organism evidence="4 5">
    <name type="scientific">Austropuccinia psidii MF-1</name>
    <dbReference type="NCBI Taxonomy" id="1389203"/>
    <lineage>
        <taxon>Eukaryota</taxon>
        <taxon>Fungi</taxon>
        <taxon>Dikarya</taxon>
        <taxon>Basidiomycota</taxon>
        <taxon>Pucciniomycotina</taxon>
        <taxon>Pucciniomycetes</taxon>
        <taxon>Pucciniales</taxon>
        <taxon>Sphaerophragmiaceae</taxon>
        <taxon>Austropuccinia</taxon>
    </lineage>
</organism>
<sequence length="525" mass="59985">MKDDELINNKFKSNQNINSKEWIHDINSGLYWNSLHRIWAKFENQSWSYADEDGNLIDEPCKSNHNQSQSYHQNHHDHPRISKHSKRFKREQITYHDVDDGEEGEVTQTTTRIDSIHSKSKVNDHQNQIESTNDKDLQIENENEIEEEEGELDSLEEALIDFHQSIPAPQPPKPHPIRLVLSSQTRSTALELNKNILILEPDVHEPMVIGRDRTFGPSLRLKEMQISKTHATIFWQTSQQSQSQGWYLVDNASTHGTFVLSSNSNTNAQRLSATKAASKPYRLSHLDCILFASVDDPILAFEVHLHPKFPSSCHTCALFPDESNRMKLESQSLSHHEISKNIQDPEEERYAMSPADVKAERERQRKKKMANLRNQFFGDESQTDLKKNKKREWASSSMGAVEEGDQDSICSSNPNQYLDRAKLRRQTHGASKVTKTPSSHPIDLKPKPQTVQNETMGRGAMMLAKLGGGTEEISKMGKIVEAKTLGNHQAGLGSKEMMIGVEKISEPKDWRQEAKLANWRRYQAL</sequence>
<dbReference type="PANTHER" id="PTHR23106">
    <property type="entry name" value="ANGIOGENIC FACTOR WITH G PATCH AND FHA DOMAINS 1"/>
    <property type="match status" value="1"/>
</dbReference>
<feature type="coiled-coil region" evidence="1">
    <location>
        <begin position="122"/>
        <end position="165"/>
    </location>
</feature>
<proteinExistence type="predicted"/>
<feature type="compositionally biased region" description="Basic and acidic residues" evidence="2">
    <location>
        <begin position="330"/>
        <end position="339"/>
    </location>
</feature>
<evidence type="ECO:0000256" key="1">
    <source>
        <dbReference type="SAM" id="Coils"/>
    </source>
</evidence>
<dbReference type="SUPFAM" id="SSF49879">
    <property type="entry name" value="SMAD/FHA domain"/>
    <property type="match status" value="1"/>
</dbReference>
<feature type="region of interest" description="Disordered" evidence="2">
    <location>
        <begin position="62"/>
        <end position="87"/>
    </location>
</feature>
<dbReference type="EMBL" id="AVOT02027487">
    <property type="protein sequence ID" value="MBW0519572.1"/>
    <property type="molecule type" value="Genomic_DNA"/>
</dbReference>
<dbReference type="Pfam" id="PF00498">
    <property type="entry name" value="FHA"/>
    <property type="match status" value="1"/>
</dbReference>
<protein>
    <recommendedName>
        <fullName evidence="3">FHA domain-containing protein</fullName>
    </recommendedName>
</protein>
<dbReference type="SMART" id="SM00240">
    <property type="entry name" value="FHA"/>
    <property type="match status" value="1"/>
</dbReference>
<comment type="caution">
    <text evidence="4">The sequence shown here is derived from an EMBL/GenBank/DDBJ whole genome shotgun (WGS) entry which is preliminary data.</text>
</comment>
<dbReference type="InterPro" id="IPR053027">
    <property type="entry name" value="AGGF1"/>
</dbReference>
<dbReference type="InterPro" id="IPR000253">
    <property type="entry name" value="FHA_dom"/>
</dbReference>
<dbReference type="Proteomes" id="UP000765509">
    <property type="component" value="Unassembled WGS sequence"/>
</dbReference>
<feature type="domain" description="FHA" evidence="3">
    <location>
        <begin position="207"/>
        <end position="259"/>
    </location>
</feature>
<reference evidence="4" key="1">
    <citation type="submission" date="2021-03" db="EMBL/GenBank/DDBJ databases">
        <title>Draft genome sequence of rust myrtle Austropuccinia psidii MF-1, a brazilian biotype.</title>
        <authorList>
            <person name="Quecine M.C."/>
            <person name="Pachon D.M.R."/>
            <person name="Bonatelli M.L."/>
            <person name="Correr F.H."/>
            <person name="Franceschini L.M."/>
            <person name="Leite T.F."/>
            <person name="Margarido G.R.A."/>
            <person name="Almeida C.A."/>
            <person name="Ferrarezi J.A."/>
            <person name="Labate C.A."/>
        </authorList>
    </citation>
    <scope>NUCLEOTIDE SEQUENCE</scope>
    <source>
        <strain evidence="4">MF-1</strain>
    </source>
</reference>
<evidence type="ECO:0000259" key="3">
    <source>
        <dbReference type="PROSITE" id="PS50006"/>
    </source>
</evidence>
<name>A0A9Q3ELD1_9BASI</name>
<dbReference type="AlphaFoldDB" id="A0A9Q3ELD1"/>
<evidence type="ECO:0000313" key="4">
    <source>
        <dbReference type="EMBL" id="MBW0519572.1"/>
    </source>
</evidence>
<dbReference type="PANTHER" id="PTHR23106:SF24">
    <property type="entry name" value="ANGIOGENIC FACTOR WITH G PATCH AND FHA DOMAINS 1"/>
    <property type="match status" value="1"/>
</dbReference>
<accession>A0A9Q3ELD1</accession>
<feature type="region of interest" description="Disordered" evidence="2">
    <location>
        <begin position="330"/>
        <end position="356"/>
    </location>
</feature>
<dbReference type="InterPro" id="IPR008984">
    <property type="entry name" value="SMAD_FHA_dom_sf"/>
</dbReference>